<keyword evidence="2" id="KW-0328">Glycosyltransferase</keyword>
<proteinExistence type="predicted"/>
<protein>
    <recommendedName>
        <fullName evidence="1">D-inositol 3-phosphate glycosyltransferase</fullName>
    </recommendedName>
</protein>
<dbReference type="EMBL" id="QEFB01000013">
    <property type="protein sequence ID" value="PWC06238.1"/>
    <property type="molecule type" value="Genomic_DNA"/>
</dbReference>
<dbReference type="InterPro" id="IPR028098">
    <property type="entry name" value="Glyco_trans_4-like_N"/>
</dbReference>
<dbReference type="Proteomes" id="UP000244962">
    <property type="component" value="Unassembled WGS sequence"/>
</dbReference>
<reference evidence="6" key="1">
    <citation type="submission" date="2018-04" db="EMBL/GenBank/DDBJ databases">
        <authorList>
            <person name="Liu S."/>
            <person name="Wang Z."/>
            <person name="Li J."/>
        </authorList>
    </citation>
    <scope>NUCLEOTIDE SEQUENCE [LARGE SCALE GENOMIC DNA]</scope>
    <source>
        <strain evidence="6">622</strain>
    </source>
</reference>
<evidence type="ECO:0000313" key="6">
    <source>
        <dbReference type="Proteomes" id="UP000244962"/>
    </source>
</evidence>
<keyword evidence="6" id="KW-1185">Reference proteome</keyword>
<dbReference type="Pfam" id="PF13692">
    <property type="entry name" value="Glyco_trans_1_4"/>
    <property type="match status" value="1"/>
</dbReference>
<dbReference type="GO" id="GO:0016757">
    <property type="term" value="F:glycosyltransferase activity"/>
    <property type="evidence" value="ECO:0007669"/>
    <property type="project" value="UniProtKB-KW"/>
</dbReference>
<sequence>MHILMFSDQHADSLGGVQVSIRLQKRFLELAGHRVTVVAPGMHRDHQGSRDYVDTPSVPITLDREYSLTVPGRRADRLLDAALAARPPVDIVHVQADYWGAMLGYRFAARHGIRSVHTFHNHMEFGLEQVVPFPKLVIRALLWWEHRVLKPRLSALAPSAWSYLDEFAERAAASVAPSGHFARLLESNGVGSDIDVIWTGADDALVDEVLAAPAAVDRGRPLFVWMGRMSAEKRILEYLDAIRLADVDAEFRLYGAGLLLKKAQAFVREHGLENRVVFAGKVPYRDALAAIASADALVQTSIGFETQGMTVFEAAALGTPSLVSDPNIAGELPDGIYWQPADGSVRALADAIRHAAADIASGSRLVVPPQESVEFRQSHQTERMIAVYERVLAASA</sequence>
<dbReference type="InterPro" id="IPR050194">
    <property type="entry name" value="Glycosyltransferase_grp1"/>
</dbReference>
<dbReference type="RefSeq" id="WP_108963277.1">
    <property type="nucleotide sequence ID" value="NZ_QEFB01000013.1"/>
</dbReference>
<keyword evidence="3 5" id="KW-0808">Transferase</keyword>
<dbReference type="Gene3D" id="3.40.50.2000">
    <property type="entry name" value="Glycogen Phosphorylase B"/>
    <property type="match status" value="2"/>
</dbReference>
<evidence type="ECO:0000313" key="5">
    <source>
        <dbReference type="EMBL" id="PWC06238.1"/>
    </source>
</evidence>
<name>A0A2U1TBH0_9MICO</name>
<dbReference type="PANTHER" id="PTHR45947:SF3">
    <property type="entry name" value="SULFOQUINOVOSYL TRANSFERASE SQD2"/>
    <property type="match status" value="1"/>
</dbReference>
<comment type="caution">
    <text evidence="5">The sequence shown here is derived from an EMBL/GenBank/DDBJ whole genome shotgun (WGS) entry which is preliminary data.</text>
</comment>
<evidence type="ECO:0000256" key="1">
    <source>
        <dbReference type="ARBA" id="ARBA00021292"/>
    </source>
</evidence>
<dbReference type="GO" id="GO:1901137">
    <property type="term" value="P:carbohydrate derivative biosynthetic process"/>
    <property type="evidence" value="ECO:0007669"/>
    <property type="project" value="UniProtKB-ARBA"/>
</dbReference>
<dbReference type="Pfam" id="PF13439">
    <property type="entry name" value="Glyco_transf_4"/>
    <property type="match status" value="1"/>
</dbReference>
<dbReference type="AlphaFoldDB" id="A0A2U1TBH0"/>
<dbReference type="PANTHER" id="PTHR45947">
    <property type="entry name" value="SULFOQUINOVOSYL TRANSFERASE SQD2"/>
    <property type="match status" value="1"/>
</dbReference>
<evidence type="ECO:0000256" key="3">
    <source>
        <dbReference type="ARBA" id="ARBA00022679"/>
    </source>
</evidence>
<evidence type="ECO:0000259" key="4">
    <source>
        <dbReference type="Pfam" id="PF13439"/>
    </source>
</evidence>
<gene>
    <name evidence="5" type="ORF">DF223_11545</name>
</gene>
<organism evidence="5 6">
    <name type="scientific">Mycetocola zhujimingii</name>
    <dbReference type="NCBI Taxonomy" id="2079792"/>
    <lineage>
        <taxon>Bacteria</taxon>
        <taxon>Bacillati</taxon>
        <taxon>Actinomycetota</taxon>
        <taxon>Actinomycetes</taxon>
        <taxon>Micrococcales</taxon>
        <taxon>Microbacteriaceae</taxon>
        <taxon>Mycetocola</taxon>
    </lineage>
</organism>
<dbReference type="SUPFAM" id="SSF53756">
    <property type="entry name" value="UDP-Glycosyltransferase/glycogen phosphorylase"/>
    <property type="match status" value="1"/>
</dbReference>
<feature type="domain" description="Glycosyltransferase subfamily 4-like N-terminal" evidence="4">
    <location>
        <begin position="15"/>
        <end position="203"/>
    </location>
</feature>
<evidence type="ECO:0000256" key="2">
    <source>
        <dbReference type="ARBA" id="ARBA00022676"/>
    </source>
</evidence>
<accession>A0A2U1TBH0</accession>